<dbReference type="InterPro" id="IPR040256">
    <property type="entry name" value="At4g02000-like"/>
</dbReference>
<feature type="region of interest" description="Disordered" evidence="1">
    <location>
        <begin position="1"/>
        <end position="82"/>
    </location>
</feature>
<comment type="caution">
    <text evidence="2">The sequence shown here is derived from an EMBL/GenBank/DDBJ whole genome shotgun (WGS) entry which is preliminary data.</text>
</comment>
<feature type="compositionally biased region" description="Pro residues" evidence="1">
    <location>
        <begin position="15"/>
        <end position="31"/>
    </location>
</feature>
<keyword evidence="3" id="KW-1185">Reference proteome</keyword>
<proteinExistence type="predicted"/>
<name>A0A2U1PPX0_ARTAN</name>
<feature type="region of interest" description="Disordered" evidence="1">
    <location>
        <begin position="350"/>
        <end position="467"/>
    </location>
</feature>
<evidence type="ECO:0000313" key="2">
    <source>
        <dbReference type="EMBL" id="PWA87780.1"/>
    </source>
</evidence>
<feature type="compositionally biased region" description="Gly residues" evidence="1">
    <location>
        <begin position="396"/>
        <end position="422"/>
    </location>
</feature>
<organism evidence="2 3">
    <name type="scientific">Artemisia annua</name>
    <name type="common">Sweet wormwood</name>
    <dbReference type="NCBI Taxonomy" id="35608"/>
    <lineage>
        <taxon>Eukaryota</taxon>
        <taxon>Viridiplantae</taxon>
        <taxon>Streptophyta</taxon>
        <taxon>Embryophyta</taxon>
        <taxon>Tracheophyta</taxon>
        <taxon>Spermatophyta</taxon>
        <taxon>Magnoliopsida</taxon>
        <taxon>eudicotyledons</taxon>
        <taxon>Gunneridae</taxon>
        <taxon>Pentapetalae</taxon>
        <taxon>asterids</taxon>
        <taxon>campanulids</taxon>
        <taxon>Asterales</taxon>
        <taxon>Asteraceae</taxon>
        <taxon>Asteroideae</taxon>
        <taxon>Anthemideae</taxon>
        <taxon>Artemisiinae</taxon>
        <taxon>Artemisia</taxon>
    </lineage>
</organism>
<reference evidence="2 3" key="1">
    <citation type="journal article" date="2018" name="Mol. Plant">
        <title>The genome of Artemisia annua provides insight into the evolution of Asteraceae family and artemisinin biosynthesis.</title>
        <authorList>
            <person name="Shen Q."/>
            <person name="Zhang L."/>
            <person name="Liao Z."/>
            <person name="Wang S."/>
            <person name="Yan T."/>
            <person name="Shi P."/>
            <person name="Liu M."/>
            <person name="Fu X."/>
            <person name="Pan Q."/>
            <person name="Wang Y."/>
            <person name="Lv Z."/>
            <person name="Lu X."/>
            <person name="Zhang F."/>
            <person name="Jiang W."/>
            <person name="Ma Y."/>
            <person name="Chen M."/>
            <person name="Hao X."/>
            <person name="Li L."/>
            <person name="Tang Y."/>
            <person name="Lv G."/>
            <person name="Zhou Y."/>
            <person name="Sun X."/>
            <person name="Brodelius P.E."/>
            <person name="Rose J.K.C."/>
            <person name="Tang K."/>
        </authorList>
    </citation>
    <scope>NUCLEOTIDE SEQUENCE [LARGE SCALE GENOMIC DNA]</scope>
    <source>
        <strain evidence="3">cv. Huhao1</strain>
        <tissue evidence="2">Leaf</tissue>
    </source>
</reference>
<feature type="compositionally biased region" description="Polar residues" evidence="1">
    <location>
        <begin position="367"/>
        <end position="377"/>
    </location>
</feature>
<gene>
    <name evidence="2" type="ORF">CTI12_AA127080</name>
</gene>
<protein>
    <recommendedName>
        <fullName evidence="4">Zinc knuckle CX2CX4HX4C</fullName>
    </recommendedName>
</protein>
<feature type="compositionally biased region" description="Low complexity" evidence="1">
    <location>
        <begin position="381"/>
        <end position="395"/>
    </location>
</feature>
<evidence type="ECO:0000313" key="3">
    <source>
        <dbReference type="Proteomes" id="UP000245207"/>
    </source>
</evidence>
<sequence>MSDQGPKPPTHNESIPPPPVVNSPNSIPPPLGSNDVVRTKRNTKSSSNDVKLSLKNKKVIAKPHTGSLRKGSKKGNKNRDLTKEMEEIEYEDDVSEDMEVRDEVFEVNNGSSKAGMGPGFQGMNGLDGGSYSATSAHVDTKTGNVSNIDVSGQSKSSVSANVPNVAGTNTRNGSYEIGEIPVPFDKNPILNPEVSVTNGNGKASSAGSKGIGNNNNVWPSLKETVNAGVSKDTEMQEVNNGNKFGSFVNAVQGNPIIMDRITTQMCERGYGRASFARVLIEIDAAKGLLDNVEICYNNLGRSMWLRVEYTWRPPVCSQCKVFGHDFKDCFHRVLTEEEKNEKLATKNNVNTKPMDTEKKNDVWQDVNGKSNSRNYGGTNRGYGQQSGSSGNVNRGGFNGRGRGGFNSRGGGNQRVNGGGRNGGEQFMPAKDKGVNADESNDGLKNVNVDGKSKDKSNMGNGGSSEAKKVMQSEIKTTNMFDTLANESVEEGSATITKDNMDDVVAAESHGNAKLMTQNVVANGIESGSNLMKGESITNDPSIGLKSRIDKLQKNLSLCVKNLHGNAKKIAEQRIKDECDGKRTQSSYNLFYSQAYEVELKNIKQMKWQKDMLEVDLFVNSGQSLNDNIKVLWSNEMVKYYENVYDERKNDTTNGHGCDYEETSNAGY</sequence>
<evidence type="ECO:0008006" key="4">
    <source>
        <dbReference type="Google" id="ProtNLM"/>
    </source>
</evidence>
<dbReference type="PANTHER" id="PTHR31286">
    <property type="entry name" value="GLYCINE-RICH CELL WALL STRUCTURAL PROTEIN 1.8-LIKE"/>
    <property type="match status" value="1"/>
</dbReference>
<dbReference type="EMBL" id="PKPP01000877">
    <property type="protein sequence ID" value="PWA87780.1"/>
    <property type="molecule type" value="Genomic_DNA"/>
</dbReference>
<accession>A0A2U1PPX0</accession>
<dbReference type="Proteomes" id="UP000245207">
    <property type="component" value="Unassembled WGS sequence"/>
</dbReference>
<dbReference type="PANTHER" id="PTHR31286:SF180">
    <property type="entry name" value="OS10G0362600 PROTEIN"/>
    <property type="match status" value="1"/>
</dbReference>
<evidence type="ECO:0000256" key="1">
    <source>
        <dbReference type="SAM" id="MobiDB-lite"/>
    </source>
</evidence>
<dbReference type="AlphaFoldDB" id="A0A2U1PPX0"/>